<dbReference type="EMBL" id="AWUE01014878">
    <property type="protein sequence ID" value="OMP00960.1"/>
    <property type="molecule type" value="Genomic_DNA"/>
</dbReference>
<organism evidence="2 3">
    <name type="scientific">Corchorus olitorius</name>
    <dbReference type="NCBI Taxonomy" id="93759"/>
    <lineage>
        <taxon>Eukaryota</taxon>
        <taxon>Viridiplantae</taxon>
        <taxon>Streptophyta</taxon>
        <taxon>Embryophyta</taxon>
        <taxon>Tracheophyta</taxon>
        <taxon>Spermatophyta</taxon>
        <taxon>Magnoliopsida</taxon>
        <taxon>eudicotyledons</taxon>
        <taxon>Gunneridae</taxon>
        <taxon>Pentapetalae</taxon>
        <taxon>rosids</taxon>
        <taxon>malvids</taxon>
        <taxon>Malvales</taxon>
        <taxon>Malvaceae</taxon>
        <taxon>Grewioideae</taxon>
        <taxon>Apeibeae</taxon>
        <taxon>Corchorus</taxon>
    </lineage>
</organism>
<dbReference type="OrthoDB" id="10268090at2759"/>
<dbReference type="GO" id="GO:0005886">
    <property type="term" value="C:plasma membrane"/>
    <property type="evidence" value="ECO:0007669"/>
    <property type="project" value="TreeGrafter"/>
</dbReference>
<reference evidence="3" key="1">
    <citation type="submission" date="2013-09" db="EMBL/GenBank/DDBJ databases">
        <title>Corchorus olitorius genome sequencing.</title>
        <authorList>
            <person name="Alam M."/>
            <person name="Haque M.S."/>
            <person name="Islam M.S."/>
            <person name="Emdad E.M."/>
            <person name="Islam M.M."/>
            <person name="Ahmed B."/>
            <person name="Halim A."/>
            <person name="Hossen Q.M.M."/>
            <person name="Hossain M.Z."/>
            <person name="Ahmed R."/>
            <person name="Khan M.M."/>
            <person name="Islam R."/>
            <person name="Rashid M.M."/>
            <person name="Khan S.A."/>
            <person name="Rahman M.S."/>
            <person name="Alam M."/>
            <person name="Yahiya A.S."/>
            <person name="Khan M.S."/>
            <person name="Azam M.S."/>
            <person name="Haque T."/>
            <person name="Lashkar M.Z.H."/>
            <person name="Akhand A.I."/>
            <person name="Morshed G."/>
            <person name="Roy S."/>
            <person name="Uddin K.S."/>
            <person name="Rabeya T."/>
            <person name="Hossain A.S."/>
            <person name="Chowdhury A."/>
            <person name="Snigdha A.R."/>
            <person name="Mortoza M.S."/>
            <person name="Matin S.A."/>
            <person name="Hoque S.M.E."/>
            <person name="Islam M.K."/>
            <person name="Roy D.K."/>
            <person name="Haider R."/>
            <person name="Moosa M.M."/>
            <person name="Elias S.M."/>
            <person name="Hasan A.M."/>
            <person name="Jahan S."/>
            <person name="Shafiuddin M."/>
            <person name="Mahmood N."/>
            <person name="Shommy N.S."/>
        </authorList>
    </citation>
    <scope>NUCLEOTIDE SEQUENCE [LARGE SCALE GENOMIC DNA]</scope>
    <source>
        <strain evidence="3">cv. O-4</strain>
    </source>
</reference>
<name>A0A1R3K1I6_9ROSI</name>
<evidence type="ECO:0000313" key="2">
    <source>
        <dbReference type="EMBL" id="OMP00960.1"/>
    </source>
</evidence>
<dbReference type="PANTHER" id="PTHR12286">
    <property type="entry name" value="SACCHAROPINE DEHYDROGENASE-LIKE OXIDOREDUCTASE"/>
    <property type="match status" value="1"/>
</dbReference>
<dbReference type="GO" id="GO:0005739">
    <property type="term" value="C:mitochondrion"/>
    <property type="evidence" value="ECO:0007669"/>
    <property type="project" value="TreeGrafter"/>
</dbReference>
<evidence type="ECO:0000256" key="1">
    <source>
        <dbReference type="SAM" id="Phobius"/>
    </source>
</evidence>
<dbReference type="Proteomes" id="UP000187203">
    <property type="component" value="Unassembled WGS sequence"/>
</dbReference>
<comment type="caution">
    <text evidence="2">The sequence shown here is derived from an EMBL/GenBank/DDBJ whole genome shotgun (WGS) entry which is preliminary data.</text>
</comment>
<dbReference type="GO" id="GO:0009247">
    <property type="term" value="P:glycolipid biosynthetic process"/>
    <property type="evidence" value="ECO:0007669"/>
    <property type="project" value="TreeGrafter"/>
</dbReference>
<evidence type="ECO:0000313" key="3">
    <source>
        <dbReference type="Proteomes" id="UP000187203"/>
    </source>
</evidence>
<accession>A0A1R3K1I6</accession>
<keyword evidence="1" id="KW-0472">Membrane</keyword>
<dbReference type="STRING" id="93759.A0A1R3K1I6"/>
<keyword evidence="3" id="KW-1185">Reference proteome</keyword>
<keyword evidence="1" id="KW-0812">Transmembrane</keyword>
<dbReference type="PANTHER" id="PTHR12286:SF5">
    <property type="entry name" value="SACCHAROPINE DEHYDROGENASE-LIKE OXIDOREDUCTASE"/>
    <property type="match status" value="1"/>
</dbReference>
<dbReference type="InterPro" id="IPR051276">
    <property type="entry name" value="Saccharopine_DH-like_oxidrdct"/>
</dbReference>
<feature type="transmembrane region" description="Helical" evidence="1">
    <location>
        <begin position="201"/>
        <end position="224"/>
    </location>
</feature>
<gene>
    <name evidence="2" type="ORF">COLO4_12254</name>
</gene>
<dbReference type="GO" id="GO:0005811">
    <property type="term" value="C:lipid droplet"/>
    <property type="evidence" value="ECO:0007669"/>
    <property type="project" value="TreeGrafter"/>
</dbReference>
<keyword evidence="1" id="KW-1133">Transmembrane helix</keyword>
<sequence length="725" mass="82422">MERMEAKYHEKAVETGSLVVSACGFDSIPAEMGVMFNTRQWVAPAVPNRVDAYVSLESDKRIVGNFATYESAVLGVANMDKLQELRRSRPKRPRPVFLTGLSPDPVGRRVHYILVPKIPGPAPPKGPVIEHQEQIGLKAVKLPSADAVVVRRTLVTLMENPHGLPGANESAEHAEKREAFWSSVKPAHFGVKIGSKSLLGIYRIIGVGLFLGLLGQTSFGRWLLLKFPSFFSFGWFRKNGPSEDEVRSASFKMWFVGYGYSDSSLASQNSKPDMQIITRVMGPEIGYVTTPIALIQCALILLSQRENLPKGGVFTPGIVFGPDLQERLQENGISFDLISKEQKFITSLLAEEEQDRLKHELILRDIRRLGMSDMEVAENRFKVDPPTPKEDLERLHCYQKIHAECNSCYNKLLPPKYGRDPFKLVAEGKINLDGFPLLREQDIGRVFKGYLSDMKRTLPLCHMPWVTDFGLTICEQSDSFKKKCLEFEKTARDVLLEFEPPDEESKMKTSLEFRPFPSCAPALNEVKLKAVNKLDMPELEKLSIYSTELKDDLVRMMECSMEVMVKERLYDLRCVHNAVTVALEYGPFGSFSDDVFELVRIADSCRRVRGHRYISKHHFRSAFKLTKIEDCCIKELVKCVRLRLFDKPATCPPYRLYMSARAIADIHGAKDVELEHMVVATIYGLERGRQKKRVDLNDFTKKKCVKKFFADVECYKKKYGKRLLP</sequence>
<proteinExistence type="predicted"/>
<dbReference type="AlphaFoldDB" id="A0A1R3K1I6"/>
<protein>
    <submittedName>
        <fullName evidence="2">Uncharacterized protein</fullName>
    </submittedName>
</protein>